<accession>A0A6M3XF01</accession>
<sequence>MAAVTAIRSPDQVLAECMSASAEILRQHEAKMWAEARRLAVTVPRGQEYTSCPLQARARLLEMEWDLSDPYFRPALAWMVEQIHLGMDPTQRLEA</sequence>
<reference evidence="2" key="1">
    <citation type="submission" date="2020-03" db="EMBL/GenBank/DDBJ databases">
        <title>The deep terrestrial virosphere.</title>
        <authorList>
            <person name="Holmfeldt K."/>
            <person name="Nilsson E."/>
            <person name="Simone D."/>
            <person name="Lopez-Fernandez M."/>
            <person name="Wu X."/>
            <person name="de Brujin I."/>
            <person name="Lundin D."/>
            <person name="Andersson A."/>
            <person name="Bertilsson S."/>
            <person name="Dopson M."/>
        </authorList>
    </citation>
    <scope>NUCLEOTIDE SEQUENCE</scope>
    <source>
        <strain evidence="1">MM415A00402</strain>
        <strain evidence="2">TM448B00727</strain>
    </source>
</reference>
<gene>
    <name evidence="1" type="ORF">MM415A00402_0018</name>
    <name evidence="2" type="ORF">TM448B00727_0018</name>
</gene>
<dbReference type="EMBL" id="MT142488">
    <property type="protein sequence ID" value="QJA82465.1"/>
    <property type="molecule type" value="Genomic_DNA"/>
</dbReference>
<protein>
    <submittedName>
        <fullName evidence="2">Uncharacterized protein</fullName>
    </submittedName>
</protein>
<dbReference type="AlphaFoldDB" id="A0A6M3XF01"/>
<name>A0A6M3XF01_9ZZZZ</name>
<organism evidence="2">
    <name type="scientific">viral metagenome</name>
    <dbReference type="NCBI Taxonomy" id="1070528"/>
    <lineage>
        <taxon>unclassified sequences</taxon>
        <taxon>metagenomes</taxon>
        <taxon>organismal metagenomes</taxon>
    </lineage>
</organism>
<dbReference type="EMBL" id="MT144651">
    <property type="protein sequence ID" value="QJH96440.1"/>
    <property type="molecule type" value="Genomic_DNA"/>
</dbReference>
<evidence type="ECO:0000313" key="1">
    <source>
        <dbReference type="EMBL" id="QJA82465.1"/>
    </source>
</evidence>
<proteinExistence type="predicted"/>
<evidence type="ECO:0000313" key="2">
    <source>
        <dbReference type="EMBL" id="QJH96440.1"/>
    </source>
</evidence>